<accession>A0A286H5H5</accession>
<keyword evidence="3" id="KW-1185">Reference proteome</keyword>
<keyword evidence="1" id="KW-0472">Membrane</keyword>
<dbReference type="AlphaFoldDB" id="A0A286H5H5"/>
<reference evidence="3" key="1">
    <citation type="submission" date="2017-09" db="EMBL/GenBank/DDBJ databases">
        <authorList>
            <person name="Varghese N."/>
            <person name="Submissions S."/>
        </authorList>
    </citation>
    <scope>NUCLEOTIDE SEQUENCE [LARGE SCALE GENOMIC DNA]</scope>
    <source>
        <strain evidence="3">DSM 44270</strain>
    </source>
</reference>
<dbReference type="EMBL" id="OCNK01000005">
    <property type="protein sequence ID" value="SOE02942.1"/>
    <property type="molecule type" value="Genomic_DNA"/>
</dbReference>
<dbReference type="Pfam" id="PF04964">
    <property type="entry name" value="Flp_Fap"/>
    <property type="match status" value="1"/>
</dbReference>
<evidence type="ECO:0000256" key="1">
    <source>
        <dbReference type="SAM" id="Phobius"/>
    </source>
</evidence>
<evidence type="ECO:0000313" key="3">
    <source>
        <dbReference type="Proteomes" id="UP000219482"/>
    </source>
</evidence>
<keyword evidence="1" id="KW-0812">Transmembrane</keyword>
<feature type="transmembrane region" description="Helical" evidence="1">
    <location>
        <begin position="31"/>
        <end position="49"/>
    </location>
</feature>
<proteinExistence type="predicted"/>
<sequence length="68" mass="7026">MLNLFTALQTLAFTVSDRIKSEEKGASAVEYAILVGIIAAVVVAGVTLFGQEITALFTDVVPDAPAGT</sequence>
<organism evidence="2 3">
    <name type="scientific">Blastococcus haudaquaticus</name>
    <dbReference type="NCBI Taxonomy" id="1938745"/>
    <lineage>
        <taxon>Bacteria</taxon>
        <taxon>Bacillati</taxon>
        <taxon>Actinomycetota</taxon>
        <taxon>Actinomycetes</taxon>
        <taxon>Geodermatophilales</taxon>
        <taxon>Geodermatophilaceae</taxon>
        <taxon>Blastococcus</taxon>
    </lineage>
</organism>
<gene>
    <name evidence="2" type="ORF">SAMN06272739_3903</name>
</gene>
<keyword evidence="1" id="KW-1133">Transmembrane helix</keyword>
<evidence type="ECO:0000313" key="2">
    <source>
        <dbReference type="EMBL" id="SOE02942.1"/>
    </source>
</evidence>
<dbReference type="RefSeq" id="WP_097185587.1">
    <property type="nucleotide sequence ID" value="NZ_OCNK01000005.1"/>
</dbReference>
<protein>
    <submittedName>
        <fullName evidence="2">Pilus assembly protein Flp/PilA</fullName>
    </submittedName>
</protein>
<name>A0A286H5H5_9ACTN</name>
<dbReference type="Proteomes" id="UP000219482">
    <property type="component" value="Unassembled WGS sequence"/>
</dbReference>
<dbReference type="InterPro" id="IPR007047">
    <property type="entry name" value="Flp_Fap"/>
</dbReference>